<keyword evidence="6" id="KW-1185">Reference proteome</keyword>
<keyword evidence="2" id="KW-0812">Transmembrane</keyword>
<dbReference type="Pfam" id="PF09323">
    <property type="entry name" value="DUF1980"/>
    <property type="match status" value="1"/>
</dbReference>
<keyword evidence="2" id="KW-0472">Membrane</keyword>
<evidence type="ECO:0000256" key="2">
    <source>
        <dbReference type="SAM" id="Phobius"/>
    </source>
</evidence>
<dbReference type="InterPro" id="IPR052955">
    <property type="entry name" value="UPF0703_membrane_permease"/>
</dbReference>
<proteinExistence type="predicted"/>
<feature type="transmembrane region" description="Helical" evidence="2">
    <location>
        <begin position="97"/>
        <end position="114"/>
    </location>
</feature>
<evidence type="ECO:0000259" key="4">
    <source>
        <dbReference type="Pfam" id="PF21537"/>
    </source>
</evidence>
<evidence type="ECO:0000256" key="1">
    <source>
        <dbReference type="SAM" id="MobiDB-lite"/>
    </source>
</evidence>
<name>A0ABW1V732_9BACL</name>
<feature type="transmembrane region" description="Helical" evidence="2">
    <location>
        <begin position="42"/>
        <end position="65"/>
    </location>
</feature>
<dbReference type="Proteomes" id="UP001596233">
    <property type="component" value="Unassembled WGS sequence"/>
</dbReference>
<dbReference type="PANTHER" id="PTHR40047:SF1">
    <property type="entry name" value="UPF0703 PROTEIN YCGQ"/>
    <property type="match status" value="1"/>
</dbReference>
<accession>A0ABW1V732</accession>
<protein>
    <submittedName>
        <fullName evidence="5">TIGR03943 family putative permease subunit</fullName>
    </submittedName>
</protein>
<reference evidence="6" key="1">
    <citation type="journal article" date="2019" name="Int. J. Syst. Evol. Microbiol.">
        <title>The Global Catalogue of Microorganisms (GCM) 10K type strain sequencing project: providing services to taxonomists for standard genome sequencing and annotation.</title>
        <authorList>
            <consortium name="The Broad Institute Genomics Platform"/>
            <consortium name="The Broad Institute Genome Sequencing Center for Infectious Disease"/>
            <person name="Wu L."/>
            <person name="Ma J."/>
        </authorList>
    </citation>
    <scope>NUCLEOTIDE SEQUENCE [LARGE SCALE GENOMIC DNA]</scope>
    <source>
        <strain evidence="6">PCU 280</strain>
    </source>
</reference>
<feature type="transmembrane region" description="Helical" evidence="2">
    <location>
        <begin position="12"/>
        <end position="30"/>
    </location>
</feature>
<evidence type="ECO:0000259" key="3">
    <source>
        <dbReference type="Pfam" id="PF09323"/>
    </source>
</evidence>
<feature type="region of interest" description="Disordered" evidence="1">
    <location>
        <begin position="153"/>
        <end position="232"/>
    </location>
</feature>
<dbReference type="InterPro" id="IPR048493">
    <property type="entry name" value="DUF1980_N"/>
</dbReference>
<dbReference type="PANTHER" id="PTHR40047">
    <property type="entry name" value="UPF0703 PROTEIN YCGQ"/>
    <property type="match status" value="1"/>
</dbReference>
<comment type="caution">
    <text evidence="5">The sequence shown here is derived from an EMBL/GenBank/DDBJ whole genome shotgun (WGS) entry which is preliminary data.</text>
</comment>
<feature type="domain" description="DUF1980" evidence="3">
    <location>
        <begin position="13"/>
        <end position="129"/>
    </location>
</feature>
<dbReference type="InterPro" id="IPR015402">
    <property type="entry name" value="DUF1980"/>
</dbReference>
<keyword evidence="2" id="KW-1133">Transmembrane helix</keyword>
<feature type="compositionally biased region" description="Low complexity" evidence="1">
    <location>
        <begin position="153"/>
        <end position="162"/>
    </location>
</feature>
<feature type="domain" description="DUF1980" evidence="4">
    <location>
        <begin position="245"/>
        <end position="381"/>
    </location>
</feature>
<dbReference type="EMBL" id="JBHSTE010000006">
    <property type="protein sequence ID" value="MFC6334470.1"/>
    <property type="molecule type" value="Genomic_DNA"/>
</dbReference>
<dbReference type="NCBIfam" id="TIGR03943">
    <property type="entry name" value="TIGR03943 family putative permease subunit"/>
    <property type="match status" value="1"/>
</dbReference>
<dbReference type="InterPro" id="IPR048447">
    <property type="entry name" value="DUF1980_C"/>
</dbReference>
<sequence length="393" mass="43828">MDKHHSKKLHYYIRGAILLGLTSYIAYLAYFNKLHYYIVPKMIPYIMLTTFVLYILALYSIYLAWQEKRKHEHENEHEHRHDCDCQHEPPTSKLKSTFIYSLFILPLLLGFALPDQLMGSDMAAVKGMNLSAGAGSIANGNEMLTENKLLTSTSSSSNNAAADAGEQTVPSSAAGDKSEVDERGEIVSAVQDEGLSSKGPTDGANETNEYGYIDSENEGINSDKAAAGSAEGQPLSEQSFDALFPSDQYSVELAELGKLLYQQDTITVTEEGFLEILTTLDLYRENFLGKSIVMSGFVYREDDMSSDKFVVSRMAMQCCSADASPYGFLVQWDDANTLEKDAWVHITGEFALTSYRGIEIVQLNVKQLNRTEAPNDPYVYPYFDDFVKLAELQ</sequence>
<evidence type="ECO:0000313" key="6">
    <source>
        <dbReference type="Proteomes" id="UP001596233"/>
    </source>
</evidence>
<dbReference type="Pfam" id="PF21537">
    <property type="entry name" value="DUF1980_C"/>
    <property type="match status" value="1"/>
</dbReference>
<feature type="compositionally biased region" description="Basic and acidic residues" evidence="1">
    <location>
        <begin position="176"/>
        <end position="185"/>
    </location>
</feature>
<organism evidence="5 6">
    <name type="scientific">Paenibacillus septentrionalis</name>
    <dbReference type="NCBI Taxonomy" id="429342"/>
    <lineage>
        <taxon>Bacteria</taxon>
        <taxon>Bacillati</taxon>
        <taxon>Bacillota</taxon>
        <taxon>Bacilli</taxon>
        <taxon>Bacillales</taxon>
        <taxon>Paenibacillaceae</taxon>
        <taxon>Paenibacillus</taxon>
    </lineage>
</organism>
<gene>
    <name evidence="5" type="ORF">ACFP56_17720</name>
</gene>
<dbReference type="RefSeq" id="WP_379237031.1">
    <property type="nucleotide sequence ID" value="NZ_JBHSTE010000006.1"/>
</dbReference>
<evidence type="ECO:0000313" key="5">
    <source>
        <dbReference type="EMBL" id="MFC6334470.1"/>
    </source>
</evidence>